<proteinExistence type="predicted"/>
<dbReference type="Proteomes" id="UP001300012">
    <property type="component" value="Unassembled WGS sequence"/>
</dbReference>
<evidence type="ECO:0000313" key="3">
    <source>
        <dbReference type="Proteomes" id="UP001300012"/>
    </source>
</evidence>
<keyword evidence="1" id="KW-0472">Membrane</keyword>
<keyword evidence="1" id="KW-0812">Transmembrane</keyword>
<gene>
    <name evidence="2" type="ORF">NV381_15835</name>
</gene>
<comment type="caution">
    <text evidence="2">The sequence shown here is derived from an EMBL/GenBank/DDBJ whole genome shotgun (WGS) entry which is preliminary data.</text>
</comment>
<protein>
    <recommendedName>
        <fullName evidence="4">DUF4367 domain-containing protein</fullName>
    </recommendedName>
</protein>
<dbReference type="EMBL" id="JANQBD010000010">
    <property type="protein sequence ID" value="MCR8632676.1"/>
    <property type="molecule type" value="Genomic_DNA"/>
</dbReference>
<keyword evidence="3" id="KW-1185">Reference proteome</keyword>
<dbReference type="RefSeq" id="WP_258214251.1">
    <property type="nucleotide sequence ID" value="NZ_JANQBD010000010.1"/>
</dbReference>
<accession>A0ABT1YHL5</accession>
<organism evidence="2 3">
    <name type="scientific">Paenibacillus radicis</name>
    <name type="common">ex Xue et al. 2023</name>
    <dbReference type="NCBI Taxonomy" id="2972489"/>
    <lineage>
        <taxon>Bacteria</taxon>
        <taxon>Bacillati</taxon>
        <taxon>Bacillota</taxon>
        <taxon>Bacilli</taxon>
        <taxon>Bacillales</taxon>
        <taxon>Paenibacillaceae</taxon>
        <taxon>Paenibacillus</taxon>
    </lineage>
</organism>
<reference evidence="2 3" key="1">
    <citation type="submission" date="2022-08" db="EMBL/GenBank/DDBJ databases">
        <title>Paenibacillus endoradicis sp. nov., Paenibacillus radicibacter sp. nov and Paenibacillus pararadicis sp. nov., three cold-adapted plant growth-promoting bacteria isolated from root of Larix gmelinii in Great Khingan.</title>
        <authorList>
            <person name="Xue H."/>
        </authorList>
    </citation>
    <scope>NUCLEOTIDE SEQUENCE [LARGE SCALE GENOMIC DNA]</scope>
    <source>
        <strain evidence="2 3">N5-1-1-5</strain>
    </source>
</reference>
<evidence type="ECO:0000256" key="1">
    <source>
        <dbReference type="SAM" id="Phobius"/>
    </source>
</evidence>
<evidence type="ECO:0008006" key="4">
    <source>
        <dbReference type="Google" id="ProtNLM"/>
    </source>
</evidence>
<feature type="transmembrane region" description="Helical" evidence="1">
    <location>
        <begin position="54"/>
        <end position="75"/>
    </location>
</feature>
<evidence type="ECO:0000313" key="2">
    <source>
        <dbReference type="EMBL" id="MCR8632676.1"/>
    </source>
</evidence>
<keyword evidence="1" id="KW-1133">Transmembrane helix</keyword>
<name>A0ABT1YHL5_9BACL</name>
<sequence>MSIENQLKLDLNRTAGKRKYPSELDDRIYRLFDKHWEKKGPSFIKPWRKKYGSIAVLAASLLLFSGVAYASTYLYNLHANNISIEVSAEPNLQFSQAQLNEIQASIHEVRQQLSSGESAFVYINELDRVKLPGAPTGMGLTKVNQPKSYTDIRQWKELVKVNFAGVKTPEELPKGFIFSRGELESPIGMLDAASMAKYYKPLQQQAAAAKQNMAWQKASAQDKEAPNDFISESPRLVYINNSRDQIEISYSVVPSSDKNTDMKIKTSTSSTADHVKVAGVDAYYTVNSNSFLSETGIVKDINWLEQQNGRTLIYHVTSPSINVSKEDLLFVANHMR</sequence>